<feature type="domain" description="Translocation and assembly module TamB C-terminal" evidence="6">
    <location>
        <begin position="929"/>
        <end position="1274"/>
    </location>
</feature>
<reference evidence="7 8" key="1">
    <citation type="submission" date="2023-07" db="EMBL/GenBank/DDBJ databases">
        <title>Sorghum-associated microbial communities from plants grown in Nebraska, USA.</title>
        <authorList>
            <person name="Schachtman D."/>
        </authorList>
    </citation>
    <scope>NUCLEOTIDE SEQUENCE [LARGE SCALE GENOMIC DNA]</scope>
    <source>
        <strain evidence="7 8">BE313</strain>
    </source>
</reference>
<dbReference type="InterPro" id="IPR007452">
    <property type="entry name" value="TamB_C"/>
</dbReference>
<evidence type="ECO:0000259" key="6">
    <source>
        <dbReference type="Pfam" id="PF04357"/>
    </source>
</evidence>
<evidence type="ECO:0000256" key="5">
    <source>
        <dbReference type="SAM" id="MobiDB-lite"/>
    </source>
</evidence>
<accession>A0ABU2CCZ4</accession>
<evidence type="ECO:0000313" key="7">
    <source>
        <dbReference type="EMBL" id="MDR7379212.1"/>
    </source>
</evidence>
<comment type="subcellular location">
    <subcellularLocation>
        <location evidence="1">Membrane</location>
        <topology evidence="1">Single-pass membrane protein</topology>
    </subcellularLocation>
</comment>
<dbReference type="PANTHER" id="PTHR36985:SF1">
    <property type="entry name" value="TRANSLOCATION AND ASSEMBLY MODULE SUBUNIT TAMB"/>
    <property type="match status" value="1"/>
</dbReference>
<dbReference type="PANTHER" id="PTHR36985">
    <property type="entry name" value="TRANSLOCATION AND ASSEMBLY MODULE SUBUNIT TAMB"/>
    <property type="match status" value="1"/>
</dbReference>
<dbReference type="Proteomes" id="UP001180487">
    <property type="component" value="Unassembled WGS sequence"/>
</dbReference>
<keyword evidence="8" id="KW-1185">Reference proteome</keyword>
<keyword evidence="4" id="KW-0472">Membrane</keyword>
<protein>
    <submittedName>
        <fullName evidence="7">Translocation and assembly module TamB</fullName>
    </submittedName>
</protein>
<keyword evidence="2" id="KW-0812">Transmembrane</keyword>
<evidence type="ECO:0000256" key="3">
    <source>
        <dbReference type="ARBA" id="ARBA00022989"/>
    </source>
</evidence>
<comment type="caution">
    <text evidence="7">The sequence shown here is derived from an EMBL/GenBank/DDBJ whole genome shotgun (WGS) entry which is preliminary data.</text>
</comment>
<gene>
    <name evidence="7" type="ORF">J2X19_003906</name>
</gene>
<evidence type="ECO:0000313" key="8">
    <source>
        <dbReference type="Proteomes" id="UP001180487"/>
    </source>
</evidence>
<proteinExistence type="predicted"/>
<sequence>MRRSYRKWLLWLLGAPLLLLAALVVGLVVWLGSDTSLATALNRAASYLPAGHSLEARDVTGSVRRGGHIGSLLYQSPSLKVEAQDVAVDWQLDRLVRRELQLGKLHITRLDIEATPSTEPSSPLADIVLPLTVDLPFEVAELRWKGPPALDAQQLGGRYRFDGSQHQLDITKVRIASGQYTAQASLQARSPMALQASLQGTVDTQVPGGGKPLRVTAQASASGPLAGADALLQIQAQLVPGNASALQATLHAQIQPWAAQPVHQADASFQQLNLADLWPEAPQTLLQGDAQVRPGSAAATWRAQARVDNRLSGPWDKNRLPLDHAETTLQFQQGAWIVESLNAQLGKGELQLSGQWNGAGSTDWTAQAQLRRVNPAAIHTRMDPALLDGKVNASSTGQAIHFDAALQPASNPVVNPTLRGLRVRSVQATGRWAAGTLSLSALKLQTDDALLQGQLEVAIATRAAKGQLHLTLPGAQADVQGQLSAAQGAGDFAVQVKDANLATRWLARLPGAAASLQTTAVKGQAVLTGRWNGGWANAVAAKPSGTPFHLQAQLAVPTLEIRAPADTGTPVSLRQLALDASGSLNALDLALQGEAATGTQRLSLNSRASAGLSAPNQWQARIASLALQLQDSSRPGPWKLQLDQALALKFATPASGSSFDAAAGSASLTGPVPGNAKINWQPVAWAQNGGRLRSTGTLQDIPMGWLEILAAGNGQLAQIGLQGNLVLDGDWDIQAAQTLQLSANLRRRSGDLLLQTGDDAVKGVPSTISAGIRTASIGLRTHGDTLSASLRWDSERAGQIEADLATQIRQADGSWTWPADAPLSGNVHAALPRVGIWSVLAPPGWRMRGTLAADAKLAGTRLAPLWTGTLQADDLALRSVVEGIELRDGRLRASLDGQRLNISEFSLRGAPTAAAATGNASRTAPPANDGGSLTATGSASWSGSAPAGIQLDMQAQATALRISTRADRRLTVSGTLQAKLAQGKLALQGALKADQALFILPDETAPSLGGDVVVRSRSTAVVTPSPATPAPSASKNTPDINLELDLGSDFHLVGRGLDTRLTGKLNLRAGPTLAGPRVTGELRTVRGSYRAYSQQLDIDEGILRFTGTYDNPSLDVLAIRPNLSVRVGVQITGTALAPRIRLYSDSDLSDAEKLAWLLLGRSAANGGAESAVLQQAALALLGGNGKGISGGLASALGLDELSFSGSASKSDGTTSAAAVTFGKRLSRDFYVAYEHSLAGTLGTLYIFYDLSKRFTLRAQTGEQSAIDLIFTLTYD</sequence>
<evidence type="ECO:0000256" key="2">
    <source>
        <dbReference type="ARBA" id="ARBA00022692"/>
    </source>
</evidence>
<organism evidence="7 8">
    <name type="scientific">Rhodoferax ferrireducens</name>
    <dbReference type="NCBI Taxonomy" id="192843"/>
    <lineage>
        <taxon>Bacteria</taxon>
        <taxon>Pseudomonadati</taxon>
        <taxon>Pseudomonadota</taxon>
        <taxon>Betaproteobacteria</taxon>
        <taxon>Burkholderiales</taxon>
        <taxon>Comamonadaceae</taxon>
        <taxon>Rhodoferax</taxon>
    </lineage>
</organism>
<evidence type="ECO:0000256" key="1">
    <source>
        <dbReference type="ARBA" id="ARBA00004167"/>
    </source>
</evidence>
<feature type="region of interest" description="Disordered" evidence="5">
    <location>
        <begin position="914"/>
        <end position="939"/>
    </location>
</feature>
<evidence type="ECO:0000256" key="4">
    <source>
        <dbReference type="ARBA" id="ARBA00023136"/>
    </source>
</evidence>
<dbReference type="RefSeq" id="WP_310375683.1">
    <property type="nucleotide sequence ID" value="NZ_JAVDXT010000004.1"/>
</dbReference>
<keyword evidence="3" id="KW-1133">Transmembrane helix</keyword>
<name>A0ABU2CCZ4_9BURK</name>
<dbReference type="Pfam" id="PF04357">
    <property type="entry name" value="TamB"/>
    <property type="match status" value="1"/>
</dbReference>
<dbReference type="EMBL" id="JAVDXT010000004">
    <property type="protein sequence ID" value="MDR7379212.1"/>
    <property type="molecule type" value="Genomic_DNA"/>
</dbReference>